<proteinExistence type="predicted"/>
<evidence type="ECO:0008006" key="5">
    <source>
        <dbReference type="Google" id="ProtNLM"/>
    </source>
</evidence>
<sequence>MSTLSLPIPLILLVHLHLLEYPHANKPEYDHNVFEPRVRGLRERTKSLEDVSYFLVTRLEGNARNILATYPCAAPSDTVAFRTSLSKYLETLRHNSIYPSSSKPVVGAKEKAKSKGNDAAKDMAGWWKDVLVRKSLLEECAGERFERLLLSTSTHALLKAVSPANPIPNDLLHAQPKVYADRLAKYKSARNTWVQSASLLLQREADLRVLRERLRSHGGEMASKYSSLSTERLVALAESKHHDLLRHRWTTPAARTALEFLVKAVGLEISDNISTPSQAPPTKHPAVSPQPLPIAAAHHPANLKKLRKPIFSAPKPQRCVNAAPDAPPVPMPMLLLSERLESESRTHQALAEALRQVAKAGRDLAARTQAPEAKRKTKKAAITLDLWQPDSGPPVNFDTQPTLELVMALGLAPAQQPGLEARIDDIRDTKLPAYPPIPDLSAPRVPVSVPEPSPVPAPAPVARVSSKIPHGRPTGTKIGRPRRAEDLASSSKPGGITTKAPKTRKSIRMSLGAHHRPSLFITEKPSDEDADVIRIISGTQDDSDEENAQDRALKTPRAKAPRVNRIFTQGTRGASTVKRTKQSFPLAFAEPAVPLPSLGSGLGLFDDVAADRDEGALEGSDEERRYQEAPSMTLKEILLSADVTGFGLLEDESEQGFGDDSFDWEE</sequence>
<gene>
    <name evidence="3" type="ORF">H0H81_010145</name>
</gene>
<feature type="compositionally biased region" description="Pro residues" evidence="1">
    <location>
        <begin position="449"/>
        <end position="459"/>
    </location>
</feature>
<reference evidence="3" key="2">
    <citation type="submission" date="2021-10" db="EMBL/GenBank/DDBJ databases">
        <title>Phylogenomics reveals ancestral predisposition of the termite-cultivated fungus Termitomyces towards a domesticated lifestyle.</title>
        <authorList>
            <person name="Auxier B."/>
            <person name="Grum-Grzhimaylo A."/>
            <person name="Cardenas M.E."/>
            <person name="Lodge J.D."/>
            <person name="Laessoe T."/>
            <person name="Pedersen O."/>
            <person name="Smith M.E."/>
            <person name="Kuyper T.W."/>
            <person name="Franco-Molano E.A."/>
            <person name="Baroni T.J."/>
            <person name="Aanen D.K."/>
        </authorList>
    </citation>
    <scope>NUCLEOTIDE SEQUENCE</scope>
    <source>
        <strain evidence="3">D49</strain>
    </source>
</reference>
<accession>A0A9P7GQ16</accession>
<organism evidence="3 4">
    <name type="scientific">Sphagnurus paluster</name>
    <dbReference type="NCBI Taxonomy" id="117069"/>
    <lineage>
        <taxon>Eukaryota</taxon>
        <taxon>Fungi</taxon>
        <taxon>Dikarya</taxon>
        <taxon>Basidiomycota</taxon>
        <taxon>Agaricomycotina</taxon>
        <taxon>Agaricomycetes</taxon>
        <taxon>Agaricomycetidae</taxon>
        <taxon>Agaricales</taxon>
        <taxon>Tricholomatineae</taxon>
        <taxon>Lyophyllaceae</taxon>
        <taxon>Sphagnurus</taxon>
    </lineage>
</organism>
<feature type="signal peptide" evidence="2">
    <location>
        <begin position="1"/>
        <end position="24"/>
    </location>
</feature>
<dbReference type="Proteomes" id="UP000717328">
    <property type="component" value="Unassembled WGS sequence"/>
</dbReference>
<keyword evidence="4" id="KW-1185">Reference proteome</keyword>
<comment type="caution">
    <text evidence="3">The sequence shown here is derived from an EMBL/GenBank/DDBJ whole genome shotgun (WGS) entry which is preliminary data.</text>
</comment>
<evidence type="ECO:0000313" key="4">
    <source>
        <dbReference type="Proteomes" id="UP000717328"/>
    </source>
</evidence>
<feature type="region of interest" description="Disordered" evidence="1">
    <location>
        <begin position="537"/>
        <end position="558"/>
    </location>
</feature>
<name>A0A9P7GQ16_9AGAR</name>
<dbReference type="AlphaFoldDB" id="A0A9P7GQ16"/>
<evidence type="ECO:0000313" key="3">
    <source>
        <dbReference type="EMBL" id="KAG5651037.1"/>
    </source>
</evidence>
<dbReference type="OrthoDB" id="5575722at2759"/>
<feature type="chain" id="PRO_5040184184" description="HAUS augmin-like complex subunit 6 N-terminal domain-containing protein" evidence="2">
    <location>
        <begin position="25"/>
        <end position="666"/>
    </location>
</feature>
<protein>
    <recommendedName>
        <fullName evidence="5">HAUS augmin-like complex subunit 6 N-terminal domain-containing protein</fullName>
    </recommendedName>
</protein>
<keyword evidence="2" id="KW-0732">Signal</keyword>
<dbReference type="EMBL" id="JABCKI010000312">
    <property type="protein sequence ID" value="KAG5651037.1"/>
    <property type="molecule type" value="Genomic_DNA"/>
</dbReference>
<reference evidence="3" key="1">
    <citation type="submission" date="2021-02" db="EMBL/GenBank/DDBJ databases">
        <authorList>
            <person name="Nieuwenhuis M."/>
            <person name="Van De Peppel L.J.J."/>
        </authorList>
    </citation>
    <scope>NUCLEOTIDE SEQUENCE</scope>
    <source>
        <strain evidence="3">D49</strain>
    </source>
</reference>
<evidence type="ECO:0000256" key="1">
    <source>
        <dbReference type="SAM" id="MobiDB-lite"/>
    </source>
</evidence>
<evidence type="ECO:0000256" key="2">
    <source>
        <dbReference type="SAM" id="SignalP"/>
    </source>
</evidence>
<feature type="region of interest" description="Disordered" evidence="1">
    <location>
        <begin position="448"/>
        <end position="505"/>
    </location>
</feature>